<organism evidence="1 2">
    <name type="scientific">Nocardia amamiensis</name>
    <dbReference type="NCBI Taxonomy" id="404578"/>
    <lineage>
        <taxon>Bacteria</taxon>
        <taxon>Bacillati</taxon>
        <taxon>Actinomycetota</taxon>
        <taxon>Actinomycetes</taxon>
        <taxon>Mycobacteriales</taxon>
        <taxon>Nocardiaceae</taxon>
        <taxon>Nocardia</taxon>
    </lineage>
</organism>
<evidence type="ECO:0000313" key="1">
    <source>
        <dbReference type="EMBL" id="MBF6300273.1"/>
    </source>
</evidence>
<keyword evidence="2" id="KW-1185">Reference proteome</keyword>
<proteinExistence type="predicted"/>
<comment type="caution">
    <text evidence="1">The sequence shown here is derived from an EMBL/GenBank/DDBJ whole genome shotgun (WGS) entry which is preliminary data.</text>
</comment>
<dbReference type="SUPFAM" id="SSF51735">
    <property type="entry name" value="NAD(P)-binding Rossmann-fold domains"/>
    <property type="match status" value="1"/>
</dbReference>
<gene>
    <name evidence="1" type="ORF">IU459_22390</name>
</gene>
<accession>A0ABS0CWM7</accession>
<sequence length="359" mass="37512">MNDDLQFDAQGPVLLVGGYGTVGAEVARIAAASLPLLLTGRSVERGRDLAAETGAALRAWDLADPAPFRAGVRAVAGLVNDPDDRVLRAAIAGGVPFVDITRWTSRLQRAATVASMLGPTAPVLLSSAWMGGVTSLVAAHLADQVRGADTVEVAIRWDLRDRAGADSVEFMDRLGLDYEVVEGGQRRTVMPLSDVRRTRIGDRVTRVARIDTPEQFTLPLTVGATTAVTRIGFSSAASTSALLAVKRIGFFRWGRGDCFAATRRTLLYAPGDGGIAKLRVDVTHGGLTRTAVVTDPAGQAHLTAVGALLGIRRVLALDGAPASPGVSFPEQTPAPSEVPAMLANHGVLIDTVADTGRAA</sequence>
<dbReference type="Gene3D" id="3.40.50.720">
    <property type="entry name" value="NAD(P)-binding Rossmann-like Domain"/>
    <property type="match status" value="1"/>
</dbReference>
<protein>
    <submittedName>
        <fullName evidence="1">Saccharopine dehydrogenase</fullName>
    </submittedName>
</protein>
<name>A0ABS0CWM7_9NOCA</name>
<evidence type="ECO:0000313" key="2">
    <source>
        <dbReference type="Proteomes" id="UP000702209"/>
    </source>
</evidence>
<dbReference type="InterPro" id="IPR036291">
    <property type="entry name" value="NAD(P)-bd_dom_sf"/>
</dbReference>
<dbReference type="RefSeq" id="WP_195131519.1">
    <property type="nucleotide sequence ID" value="NZ_JADLQX010000017.1"/>
</dbReference>
<dbReference type="EMBL" id="JADLQX010000017">
    <property type="protein sequence ID" value="MBF6300273.1"/>
    <property type="molecule type" value="Genomic_DNA"/>
</dbReference>
<dbReference type="Proteomes" id="UP000702209">
    <property type="component" value="Unassembled WGS sequence"/>
</dbReference>
<reference evidence="1 2" key="1">
    <citation type="submission" date="2020-10" db="EMBL/GenBank/DDBJ databases">
        <title>Identification of Nocardia species via Next-generation sequencing and recognition of intraspecies genetic diversity.</title>
        <authorList>
            <person name="Li P."/>
            <person name="Li P."/>
            <person name="Lu B."/>
        </authorList>
    </citation>
    <scope>NUCLEOTIDE SEQUENCE [LARGE SCALE GENOMIC DNA]</scope>
    <source>
        <strain evidence="1 2">BJ06-0157</strain>
    </source>
</reference>